<evidence type="ECO:0000313" key="1">
    <source>
        <dbReference type="EMBL" id="GAI76539.1"/>
    </source>
</evidence>
<sequence length="240" mass="27108">CQSFAKDGTLWAIVGLDDQRRFNYRFAYPGNLAGYLMGYTGRDVVFPDDPIDIKPAANNAYSTFNIHATWPDAKFIFTDMGSLGSFDNYHSIRPLGSSKEVYQGATRCFPFCGVPASGNIQTKLYQRAHPSTRWLAYAYLKQDCTISLNGVDFAGFAPFAWKTLDCGTLNPAIRWAFLEYQHPYGAVHLSARKMHSYFGYKGRNFNHGWMITHVHHDGDCQVYSDNTSDADRLLQLAESH</sequence>
<protein>
    <submittedName>
        <fullName evidence="1">Uncharacterized protein</fullName>
    </submittedName>
</protein>
<name>X1T982_9ZZZZ</name>
<accession>X1T982</accession>
<dbReference type="EMBL" id="BARW01014506">
    <property type="protein sequence ID" value="GAI76539.1"/>
    <property type="molecule type" value="Genomic_DNA"/>
</dbReference>
<organism evidence="1">
    <name type="scientific">marine sediment metagenome</name>
    <dbReference type="NCBI Taxonomy" id="412755"/>
    <lineage>
        <taxon>unclassified sequences</taxon>
        <taxon>metagenomes</taxon>
        <taxon>ecological metagenomes</taxon>
    </lineage>
</organism>
<dbReference type="AlphaFoldDB" id="X1T982"/>
<reference evidence="1" key="1">
    <citation type="journal article" date="2014" name="Front. Microbiol.">
        <title>High frequency of phylogenetically diverse reductive dehalogenase-homologous genes in deep subseafloor sedimentary metagenomes.</title>
        <authorList>
            <person name="Kawai M."/>
            <person name="Futagami T."/>
            <person name="Toyoda A."/>
            <person name="Takaki Y."/>
            <person name="Nishi S."/>
            <person name="Hori S."/>
            <person name="Arai W."/>
            <person name="Tsubouchi T."/>
            <person name="Morono Y."/>
            <person name="Uchiyama I."/>
            <person name="Ito T."/>
            <person name="Fujiyama A."/>
            <person name="Inagaki F."/>
            <person name="Takami H."/>
        </authorList>
    </citation>
    <scope>NUCLEOTIDE SEQUENCE</scope>
    <source>
        <strain evidence="1">Expedition CK06-06</strain>
    </source>
</reference>
<proteinExistence type="predicted"/>
<gene>
    <name evidence="1" type="ORF">S12H4_25691</name>
</gene>
<feature type="non-terminal residue" evidence="1">
    <location>
        <position position="1"/>
    </location>
</feature>
<comment type="caution">
    <text evidence="1">The sequence shown here is derived from an EMBL/GenBank/DDBJ whole genome shotgun (WGS) entry which is preliminary data.</text>
</comment>